<keyword evidence="3" id="KW-0030">Aminoacyl-tRNA synthetase</keyword>
<dbReference type="SUPFAM" id="SSF50249">
    <property type="entry name" value="Nucleic acid-binding proteins"/>
    <property type="match status" value="1"/>
</dbReference>
<keyword evidence="1" id="KW-0963">Cytoplasm</keyword>
<keyword evidence="3" id="KW-0436">Ligase</keyword>
<dbReference type="AlphaFoldDB" id="X6LPT6"/>
<feature type="compositionally biased region" description="Basic and acidic residues" evidence="2">
    <location>
        <begin position="1"/>
        <end position="31"/>
    </location>
</feature>
<dbReference type="GO" id="GO:0017101">
    <property type="term" value="C:aminoacyl-tRNA synthetase multienzyme complex"/>
    <property type="evidence" value="ECO:0007669"/>
    <property type="project" value="TreeGrafter"/>
</dbReference>
<dbReference type="InterPro" id="IPR012340">
    <property type="entry name" value="NA-bd_OB-fold"/>
</dbReference>
<dbReference type="GO" id="GO:0005524">
    <property type="term" value="F:ATP binding"/>
    <property type="evidence" value="ECO:0007669"/>
    <property type="project" value="InterPro"/>
</dbReference>
<evidence type="ECO:0000313" key="4">
    <source>
        <dbReference type="Proteomes" id="UP000023152"/>
    </source>
</evidence>
<accession>X6LPT6</accession>
<dbReference type="EMBL" id="ASPP01032754">
    <property type="protein sequence ID" value="ETO03649.1"/>
    <property type="molecule type" value="Genomic_DNA"/>
</dbReference>
<comment type="caution">
    <text evidence="3">The sequence shown here is derived from an EMBL/GenBank/DDBJ whole genome shotgun (WGS) entry which is preliminary data.</text>
</comment>
<dbReference type="InterPro" id="IPR004523">
    <property type="entry name" value="Asp-tRNA_synthase_2"/>
</dbReference>
<dbReference type="GO" id="GO:0004815">
    <property type="term" value="F:aspartate-tRNA ligase activity"/>
    <property type="evidence" value="ECO:0007669"/>
    <property type="project" value="InterPro"/>
</dbReference>
<keyword evidence="4" id="KW-1185">Reference proteome</keyword>
<protein>
    <submittedName>
        <fullName evidence="3">tRNA synthetases class II</fullName>
    </submittedName>
</protein>
<dbReference type="PANTHER" id="PTHR43450">
    <property type="entry name" value="ASPARTYL-TRNA SYNTHETASE"/>
    <property type="match status" value="1"/>
</dbReference>
<dbReference type="Proteomes" id="UP000023152">
    <property type="component" value="Unassembled WGS sequence"/>
</dbReference>
<proteinExistence type="predicted"/>
<name>X6LPT6_RETFI</name>
<dbReference type="GO" id="GO:0005829">
    <property type="term" value="C:cytosol"/>
    <property type="evidence" value="ECO:0007669"/>
    <property type="project" value="TreeGrafter"/>
</dbReference>
<dbReference type="OrthoDB" id="372395at2759"/>
<dbReference type="GO" id="GO:0006422">
    <property type="term" value="P:aspartyl-tRNA aminoacylation"/>
    <property type="evidence" value="ECO:0007669"/>
    <property type="project" value="InterPro"/>
</dbReference>
<evidence type="ECO:0000313" key="3">
    <source>
        <dbReference type="EMBL" id="ETO03649.1"/>
    </source>
</evidence>
<evidence type="ECO:0000256" key="2">
    <source>
        <dbReference type="SAM" id="MobiDB-lite"/>
    </source>
</evidence>
<dbReference type="PANTHER" id="PTHR43450:SF1">
    <property type="entry name" value="ASPARTATE--TRNA LIGASE, CYTOPLASMIC"/>
    <property type="match status" value="1"/>
</dbReference>
<sequence>MTEEAQTKSHSEKPKKEKLSKAQRQALRESQQKGGIVLNHPDDDGPYGDLELNKSQYKTDRQWAEIKDLSAKLEGKEFLIRGRVHASRSTGNLIFIVVRQGFSKVQVTLSKSETVTPQMIKYASKCFYLFIYLLYN</sequence>
<organism evidence="3 4">
    <name type="scientific">Reticulomyxa filosa</name>
    <dbReference type="NCBI Taxonomy" id="46433"/>
    <lineage>
        <taxon>Eukaryota</taxon>
        <taxon>Sar</taxon>
        <taxon>Rhizaria</taxon>
        <taxon>Retaria</taxon>
        <taxon>Foraminifera</taxon>
        <taxon>Monothalamids</taxon>
        <taxon>Reticulomyxidae</taxon>
        <taxon>Reticulomyxa</taxon>
    </lineage>
</organism>
<dbReference type="GO" id="GO:0003723">
    <property type="term" value="F:RNA binding"/>
    <property type="evidence" value="ECO:0007669"/>
    <property type="project" value="TreeGrafter"/>
</dbReference>
<gene>
    <name evidence="3" type="ORF">RFI_33753</name>
</gene>
<reference evidence="3 4" key="1">
    <citation type="journal article" date="2013" name="Curr. Biol.">
        <title>The Genome of the Foraminiferan Reticulomyxa filosa.</title>
        <authorList>
            <person name="Glockner G."/>
            <person name="Hulsmann N."/>
            <person name="Schleicher M."/>
            <person name="Noegel A.A."/>
            <person name="Eichinger L."/>
            <person name="Gallinger C."/>
            <person name="Pawlowski J."/>
            <person name="Sierra R."/>
            <person name="Euteneuer U."/>
            <person name="Pillet L."/>
            <person name="Moustafa A."/>
            <person name="Platzer M."/>
            <person name="Groth M."/>
            <person name="Szafranski K."/>
            <person name="Schliwa M."/>
        </authorList>
    </citation>
    <scope>NUCLEOTIDE SEQUENCE [LARGE SCALE GENOMIC DNA]</scope>
</reference>
<evidence type="ECO:0000256" key="1">
    <source>
        <dbReference type="ARBA" id="ARBA00022490"/>
    </source>
</evidence>
<feature type="region of interest" description="Disordered" evidence="2">
    <location>
        <begin position="1"/>
        <end position="49"/>
    </location>
</feature>
<dbReference type="Gene3D" id="2.40.50.140">
    <property type="entry name" value="Nucleic acid-binding proteins"/>
    <property type="match status" value="1"/>
</dbReference>